<evidence type="ECO:0000256" key="5">
    <source>
        <dbReference type="ARBA" id="ARBA00022989"/>
    </source>
</evidence>
<name>A0ABR4P757_9HELO</name>
<dbReference type="Gene3D" id="1.20.1250.20">
    <property type="entry name" value="MFS general substrate transporter like domains"/>
    <property type="match status" value="1"/>
</dbReference>
<evidence type="ECO:0000256" key="3">
    <source>
        <dbReference type="ARBA" id="ARBA00022448"/>
    </source>
</evidence>
<keyword evidence="6 7" id="KW-0472">Membrane</keyword>
<feature type="transmembrane region" description="Helical" evidence="7">
    <location>
        <begin position="83"/>
        <end position="107"/>
    </location>
</feature>
<keyword evidence="3" id="KW-0813">Transport</keyword>
<sequence length="334" mass="35822">MIGSACHLLTFIVVALHPPYPVLVVAYIFVGFGNGIIDAAWCAWIANMANGNQISGFLQASYSLGATVAPLIATAMITRAGLAWYYFYYVLAAGAAIELVMTTLFFWKQTGPVFREENPRDPNIKVGRTREALSNKMTWIFAIFILGYVGAEVSLGGWIVVFMMKVRSADQFSSGISSTGFWAGMTVGRLLLGFVTEKIGERLAVTIYLTLAIGLELIFWLVPSFIVSAVAVALLGFILGPLFPSGTVLITKLLPKHLHVGSIGFATAFGGSGGAIFPFAVGAIAQAKGVRVLQPVILALLAAISSLWLMLPRLPPKHGERRGGLKGVWQKLGL</sequence>
<dbReference type="PROSITE" id="PS50850">
    <property type="entry name" value="MFS"/>
    <property type="match status" value="1"/>
</dbReference>
<evidence type="ECO:0000256" key="6">
    <source>
        <dbReference type="ARBA" id="ARBA00023136"/>
    </source>
</evidence>
<organism evidence="9 10">
    <name type="scientific">Phlyctema vagabunda</name>
    <dbReference type="NCBI Taxonomy" id="108571"/>
    <lineage>
        <taxon>Eukaryota</taxon>
        <taxon>Fungi</taxon>
        <taxon>Dikarya</taxon>
        <taxon>Ascomycota</taxon>
        <taxon>Pezizomycotina</taxon>
        <taxon>Leotiomycetes</taxon>
        <taxon>Helotiales</taxon>
        <taxon>Dermateaceae</taxon>
        <taxon>Phlyctema</taxon>
    </lineage>
</organism>
<feature type="transmembrane region" description="Helical" evidence="7">
    <location>
        <begin position="138"/>
        <end position="164"/>
    </location>
</feature>
<dbReference type="InterPro" id="IPR051788">
    <property type="entry name" value="MFS_Transporter"/>
</dbReference>
<feature type="transmembrane region" description="Helical" evidence="7">
    <location>
        <begin position="292"/>
        <end position="311"/>
    </location>
</feature>
<keyword evidence="10" id="KW-1185">Reference proteome</keyword>
<feature type="transmembrane region" description="Helical" evidence="7">
    <location>
        <begin position="263"/>
        <end position="286"/>
    </location>
</feature>
<dbReference type="InterPro" id="IPR020846">
    <property type="entry name" value="MFS_dom"/>
</dbReference>
<feature type="domain" description="Major facilitator superfamily (MFS) profile" evidence="8">
    <location>
        <begin position="1"/>
        <end position="317"/>
    </location>
</feature>
<dbReference type="PANTHER" id="PTHR23514:SF3">
    <property type="entry name" value="BYPASS OF STOP CODON PROTEIN 6"/>
    <property type="match status" value="1"/>
</dbReference>
<accession>A0ABR4P757</accession>
<feature type="transmembrane region" description="Helical" evidence="7">
    <location>
        <begin position="57"/>
        <end position="77"/>
    </location>
</feature>
<feature type="transmembrane region" description="Helical" evidence="7">
    <location>
        <begin position="176"/>
        <end position="196"/>
    </location>
</feature>
<dbReference type="InterPro" id="IPR036259">
    <property type="entry name" value="MFS_trans_sf"/>
</dbReference>
<gene>
    <name evidence="9" type="ORF">PVAG01_09365</name>
</gene>
<proteinExistence type="inferred from homology"/>
<comment type="subcellular location">
    <subcellularLocation>
        <location evidence="1">Endomembrane system</location>
        <topology evidence="1">Multi-pass membrane protein</topology>
    </subcellularLocation>
</comment>
<dbReference type="InterPro" id="IPR011701">
    <property type="entry name" value="MFS"/>
</dbReference>
<feature type="transmembrane region" description="Helical" evidence="7">
    <location>
        <begin position="228"/>
        <end position="251"/>
    </location>
</feature>
<evidence type="ECO:0000256" key="1">
    <source>
        <dbReference type="ARBA" id="ARBA00004127"/>
    </source>
</evidence>
<comment type="similarity">
    <text evidence="2">Belongs to the major facilitator superfamily.</text>
</comment>
<evidence type="ECO:0000256" key="2">
    <source>
        <dbReference type="ARBA" id="ARBA00008335"/>
    </source>
</evidence>
<comment type="caution">
    <text evidence="9">The sequence shown here is derived from an EMBL/GenBank/DDBJ whole genome shotgun (WGS) entry which is preliminary data.</text>
</comment>
<evidence type="ECO:0000256" key="7">
    <source>
        <dbReference type="SAM" id="Phobius"/>
    </source>
</evidence>
<evidence type="ECO:0000256" key="4">
    <source>
        <dbReference type="ARBA" id="ARBA00022692"/>
    </source>
</evidence>
<dbReference type="Proteomes" id="UP001629113">
    <property type="component" value="Unassembled WGS sequence"/>
</dbReference>
<evidence type="ECO:0000313" key="10">
    <source>
        <dbReference type="Proteomes" id="UP001629113"/>
    </source>
</evidence>
<protein>
    <submittedName>
        <fullName evidence="9">MFS transporter</fullName>
    </submittedName>
</protein>
<evidence type="ECO:0000259" key="8">
    <source>
        <dbReference type="PROSITE" id="PS50850"/>
    </source>
</evidence>
<evidence type="ECO:0000313" key="9">
    <source>
        <dbReference type="EMBL" id="KAL3419143.1"/>
    </source>
</evidence>
<feature type="transmembrane region" description="Helical" evidence="7">
    <location>
        <begin position="203"/>
        <end position="222"/>
    </location>
</feature>
<dbReference type="PANTHER" id="PTHR23514">
    <property type="entry name" value="BYPASS OF STOP CODON PROTEIN 6"/>
    <property type="match status" value="1"/>
</dbReference>
<dbReference type="Pfam" id="PF07690">
    <property type="entry name" value="MFS_1"/>
    <property type="match status" value="1"/>
</dbReference>
<reference evidence="9 10" key="1">
    <citation type="submission" date="2024-06" db="EMBL/GenBank/DDBJ databases">
        <title>Complete genome of Phlyctema vagabunda strain 19-DSS-EL-015.</title>
        <authorList>
            <person name="Fiorenzani C."/>
        </authorList>
    </citation>
    <scope>NUCLEOTIDE SEQUENCE [LARGE SCALE GENOMIC DNA]</scope>
    <source>
        <strain evidence="9 10">19-DSS-EL-015</strain>
    </source>
</reference>
<keyword evidence="4 7" id="KW-0812">Transmembrane</keyword>
<keyword evidence="5 7" id="KW-1133">Transmembrane helix</keyword>
<dbReference type="SUPFAM" id="SSF103473">
    <property type="entry name" value="MFS general substrate transporter"/>
    <property type="match status" value="1"/>
</dbReference>
<dbReference type="EMBL" id="JBFCZG010000008">
    <property type="protein sequence ID" value="KAL3419143.1"/>
    <property type="molecule type" value="Genomic_DNA"/>
</dbReference>